<keyword evidence="13" id="KW-1185">Reference proteome</keyword>
<dbReference type="InterPro" id="IPR040661">
    <property type="entry name" value="LZ3wCH"/>
</dbReference>
<accession>A0A1C7NQT5</accession>
<proteinExistence type="inferred from homology"/>
<dbReference type="EMBL" id="LUGH01000010">
    <property type="protein sequence ID" value="OBZ91481.1"/>
    <property type="molecule type" value="Genomic_DNA"/>
</dbReference>
<keyword evidence="6" id="KW-0539">Nucleus</keyword>
<protein>
    <recommendedName>
        <fullName evidence="3">Homologous-pairing protein 2 homolog</fullName>
    </recommendedName>
</protein>
<evidence type="ECO:0000256" key="5">
    <source>
        <dbReference type="ARBA" id="ARBA00023172"/>
    </source>
</evidence>
<evidence type="ECO:0000313" key="12">
    <source>
        <dbReference type="EMBL" id="OBZ91481.1"/>
    </source>
</evidence>
<dbReference type="PANTHER" id="PTHR15938">
    <property type="entry name" value="TBP-1 INTERACTING PROTEIN"/>
    <property type="match status" value="1"/>
</dbReference>
<dbReference type="GO" id="GO:0010774">
    <property type="term" value="P:meiotic strand invasion involved in reciprocal meiotic recombination"/>
    <property type="evidence" value="ECO:0007669"/>
    <property type="project" value="EnsemblFungi"/>
</dbReference>
<comment type="caution">
    <text evidence="12">The sequence shown here is derived from an EMBL/GenBank/DDBJ whole genome shotgun (WGS) entry which is preliminary data.</text>
</comment>
<dbReference type="InterPro" id="IPR036390">
    <property type="entry name" value="WH_DNA-bd_sf"/>
</dbReference>
<dbReference type="AlphaFoldDB" id="A0A1C7NQT5"/>
<evidence type="ECO:0000256" key="1">
    <source>
        <dbReference type="ARBA" id="ARBA00004123"/>
    </source>
</evidence>
<dbReference type="GO" id="GO:0007129">
    <property type="term" value="P:homologous chromosome pairing at meiosis"/>
    <property type="evidence" value="ECO:0007669"/>
    <property type="project" value="EnsemblFungi"/>
</dbReference>
<evidence type="ECO:0000256" key="6">
    <source>
        <dbReference type="ARBA" id="ARBA00023242"/>
    </source>
</evidence>
<feature type="domain" description="Leucine zipper with capping helix" evidence="11">
    <location>
        <begin position="155"/>
        <end position="205"/>
    </location>
</feature>
<dbReference type="Proteomes" id="UP000093000">
    <property type="component" value="Unassembled WGS sequence"/>
</dbReference>
<keyword evidence="7" id="KW-0469">Meiosis</keyword>
<dbReference type="SUPFAM" id="SSF46785">
    <property type="entry name" value="Winged helix' DNA-binding domain"/>
    <property type="match status" value="1"/>
</dbReference>
<evidence type="ECO:0000259" key="10">
    <source>
        <dbReference type="Pfam" id="PF07106"/>
    </source>
</evidence>
<dbReference type="OrthoDB" id="272266at2759"/>
<keyword evidence="4 8" id="KW-0175">Coiled coil</keyword>
<dbReference type="InterPro" id="IPR010776">
    <property type="entry name" value="Hop2_WH_dom"/>
</dbReference>
<dbReference type="GO" id="GO:0120230">
    <property type="term" value="F:recombinase activator activity"/>
    <property type="evidence" value="ECO:0007669"/>
    <property type="project" value="EnsemblFungi"/>
</dbReference>
<dbReference type="Pfam" id="PF07106">
    <property type="entry name" value="WHD_TBPIP"/>
    <property type="match status" value="1"/>
</dbReference>
<gene>
    <name evidence="12" type="primary">Psmc3ip</name>
    <name evidence="12" type="ORF">A0J61_00479</name>
</gene>
<reference evidence="12 13" key="1">
    <citation type="submission" date="2016-03" db="EMBL/GenBank/DDBJ databases">
        <title>Choanephora cucurbitarum.</title>
        <authorList>
            <person name="Min B."/>
            <person name="Park H."/>
            <person name="Park J.-H."/>
            <person name="Shin H.-D."/>
            <person name="Choi I.-G."/>
        </authorList>
    </citation>
    <scope>NUCLEOTIDE SEQUENCE [LARGE SCALE GENOMIC DNA]</scope>
    <source>
        <strain evidence="12 13">KUS-F28377</strain>
    </source>
</reference>
<keyword evidence="5" id="KW-0233">DNA recombination</keyword>
<name>A0A1C7NQT5_9FUNG</name>
<dbReference type="GO" id="GO:0000794">
    <property type="term" value="C:condensed nuclear chromosome"/>
    <property type="evidence" value="ECO:0007669"/>
    <property type="project" value="TreeGrafter"/>
</dbReference>
<sequence>MVKKKTGGTKEEESIVLEYLTKANRPYSATDVFNNLHAKYTKSTIVKILDKLIDDELVFSKTYGKTIIYSIKQNEEESPSEKDMEKMEKSINELNQELEVLLEENKKLEQTMTQLTAKPTTTEAQQLVEKAKLKNEEMRKKLNDLKSGTVLIPSEKRKRINEEYTRNRDLWKKRRRLFNDIFKTVTENYPGNPKELKEQLGVEEDPVPLEKDPLE</sequence>
<comment type="similarity">
    <text evidence="2">Belongs to the HOP2 family.</text>
</comment>
<organism evidence="12 13">
    <name type="scientific">Choanephora cucurbitarum</name>
    <dbReference type="NCBI Taxonomy" id="101091"/>
    <lineage>
        <taxon>Eukaryota</taxon>
        <taxon>Fungi</taxon>
        <taxon>Fungi incertae sedis</taxon>
        <taxon>Mucoromycota</taxon>
        <taxon>Mucoromycotina</taxon>
        <taxon>Mucoromycetes</taxon>
        <taxon>Mucorales</taxon>
        <taxon>Mucorineae</taxon>
        <taxon>Choanephoraceae</taxon>
        <taxon>Choanephoroideae</taxon>
        <taxon>Choanephora</taxon>
    </lineage>
</organism>
<feature type="region of interest" description="Disordered" evidence="9">
    <location>
        <begin position="187"/>
        <end position="215"/>
    </location>
</feature>
<evidence type="ECO:0000313" key="13">
    <source>
        <dbReference type="Proteomes" id="UP000093000"/>
    </source>
</evidence>
<dbReference type="Gene3D" id="1.10.10.10">
    <property type="entry name" value="Winged helix-like DNA-binding domain superfamily/Winged helix DNA-binding domain"/>
    <property type="match status" value="1"/>
</dbReference>
<evidence type="ECO:0000256" key="9">
    <source>
        <dbReference type="SAM" id="MobiDB-lite"/>
    </source>
</evidence>
<feature type="domain" description="Homologous-pairing protein 2 winged helix" evidence="10">
    <location>
        <begin position="11"/>
        <end position="72"/>
    </location>
</feature>
<evidence type="ECO:0000256" key="4">
    <source>
        <dbReference type="ARBA" id="ARBA00023054"/>
    </source>
</evidence>
<evidence type="ECO:0000256" key="2">
    <source>
        <dbReference type="ARBA" id="ARBA00007922"/>
    </source>
</evidence>
<dbReference type="GO" id="GO:0000785">
    <property type="term" value="C:chromatin"/>
    <property type="evidence" value="ECO:0007669"/>
    <property type="project" value="EnsemblFungi"/>
</dbReference>
<dbReference type="GO" id="GO:0120231">
    <property type="term" value="C:DNA recombinase auxiliary factor complex"/>
    <property type="evidence" value="ECO:0007669"/>
    <property type="project" value="EnsemblFungi"/>
</dbReference>
<evidence type="ECO:0000256" key="3">
    <source>
        <dbReference type="ARBA" id="ARBA00016093"/>
    </source>
</evidence>
<dbReference type="InParanoid" id="A0A1C7NQT5"/>
<dbReference type="InterPro" id="IPR036388">
    <property type="entry name" value="WH-like_DNA-bd_sf"/>
</dbReference>
<dbReference type="GO" id="GO:0000709">
    <property type="term" value="P:meiotic joint molecule formation"/>
    <property type="evidence" value="ECO:0007669"/>
    <property type="project" value="EnsemblFungi"/>
</dbReference>
<dbReference type="GO" id="GO:0003690">
    <property type="term" value="F:double-stranded DNA binding"/>
    <property type="evidence" value="ECO:0007669"/>
    <property type="project" value="TreeGrafter"/>
</dbReference>
<dbReference type="Pfam" id="PF18517">
    <property type="entry name" value="LZ3wCH"/>
    <property type="match status" value="1"/>
</dbReference>
<dbReference type="FunCoup" id="A0A1C7NQT5">
    <property type="interactions" value="253"/>
</dbReference>
<evidence type="ECO:0000256" key="7">
    <source>
        <dbReference type="ARBA" id="ARBA00023254"/>
    </source>
</evidence>
<feature type="coiled-coil region" evidence="8">
    <location>
        <begin position="84"/>
        <end position="148"/>
    </location>
</feature>
<dbReference type="STRING" id="101091.A0A1C7NQT5"/>
<dbReference type="PANTHER" id="PTHR15938:SF0">
    <property type="entry name" value="HOMOLOGOUS-PAIRING PROTEIN 2 HOMOLOG"/>
    <property type="match status" value="1"/>
</dbReference>
<evidence type="ECO:0000256" key="8">
    <source>
        <dbReference type="SAM" id="Coils"/>
    </source>
</evidence>
<evidence type="ECO:0000259" key="11">
    <source>
        <dbReference type="Pfam" id="PF18517"/>
    </source>
</evidence>
<comment type="subcellular location">
    <subcellularLocation>
        <location evidence="1">Nucleus</location>
    </subcellularLocation>
</comment>